<keyword evidence="1" id="KW-0808">Transferase</keyword>
<keyword evidence="2" id="KW-1185">Reference proteome</keyword>
<gene>
    <name evidence="1" type="ORF">BES34_008055</name>
</gene>
<dbReference type="Proteomes" id="UP000094669">
    <property type="component" value="Unassembled WGS sequence"/>
</dbReference>
<sequence>MAKVRLLVYLSSHGFGHISRSLEAISFLLANRADWSATIASERAEDFSFTLNKNESWLRSKDRIRFRKVKTDVGIVQRDSLGMDLSATEKEIELFRSQKERWVETEYSHAQKDAYDLIWSDAASLPFIISSKSKTPSIFLGNFTWDFIYSHYKRPILSDFAEEIRKEYALCDLALILPFSCPATFLKKKTEIGLLGRKPNLSKEEARLQFGFEKDVEYYLFSFGAYGIDPERFSWQDWNPAKRRIVISGTELKGPTPNSLGVVSVPPCHYPDLITACDFVLTKPGYGILSETLLANTRILYTDRGDFPEYPFLVEALERNFYSSFISHDDLYNFNWADASIKAGNKRPEIEPRLQKNGALDIAQAIEELLLLR</sequence>
<comment type="caution">
    <text evidence="1">The sequence shown here is derived from an EMBL/GenBank/DDBJ whole genome shotgun (WGS) entry which is preliminary data.</text>
</comment>
<dbReference type="EMBL" id="MCRM02000006">
    <property type="protein sequence ID" value="PNV75576.1"/>
    <property type="molecule type" value="Genomic_DNA"/>
</dbReference>
<dbReference type="GO" id="GO:0016740">
    <property type="term" value="F:transferase activity"/>
    <property type="evidence" value="ECO:0007669"/>
    <property type="project" value="UniProtKB-KW"/>
</dbReference>
<protein>
    <submittedName>
        <fullName evidence="1">Glycosyl transferase</fullName>
    </submittedName>
</protein>
<dbReference type="PANTHER" id="PTHR38134">
    <property type="entry name" value="SLR1395 PROTEIN"/>
    <property type="match status" value="1"/>
</dbReference>
<evidence type="ECO:0000313" key="1">
    <source>
        <dbReference type="EMBL" id="PNV75576.1"/>
    </source>
</evidence>
<reference evidence="1" key="1">
    <citation type="submission" date="2018-01" db="EMBL/GenBank/DDBJ databases">
        <title>Genomic characterization of Leptospira inadai serogroup Lyme isolated from captured rat in Brazil and comparative analysis with human reference strain.</title>
        <authorList>
            <person name="Moreno L.Z."/>
            <person name="Loureiro A.P."/>
            <person name="Miraglia F."/>
            <person name="Kremer F.S."/>
            <person name="Eslabao M.R."/>
            <person name="Dellagostin O.A."/>
            <person name="Lilenbaum W."/>
            <person name="Moreno A.M."/>
        </authorList>
    </citation>
    <scope>NUCLEOTIDE SEQUENCE [LARGE SCALE GENOMIC DNA]</scope>
    <source>
        <strain evidence="1">M34/99</strain>
    </source>
</reference>
<dbReference type="InterPro" id="IPR053205">
    <property type="entry name" value="GHMP_kinase_L-arabinokinase"/>
</dbReference>
<accession>A0ABX4YJZ3</accession>
<organism evidence="1 2">
    <name type="scientific">Leptospira inadai serovar Lyme</name>
    <dbReference type="NCBI Taxonomy" id="293084"/>
    <lineage>
        <taxon>Bacteria</taxon>
        <taxon>Pseudomonadati</taxon>
        <taxon>Spirochaetota</taxon>
        <taxon>Spirochaetia</taxon>
        <taxon>Leptospirales</taxon>
        <taxon>Leptospiraceae</taxon>
        <taxon>Leptospira</taxon>
    </lineage>
</organism>
<dbReference type="RefSeq" id="WP_020988610.1">
    <property type="nucleotide sequence ID" value="NZ_MCRM02000006.1"/>
</dbReference>
<dbReference type="PANTHER" id="PTHR38134:SF2">
    <property type="entry name" value="GALACTOKINASE"/>
    <property type="match status" value="1"/>
</dbReference>
<evidence type="ECO:0000313" key="2">
    <source>
        <dbReference type="Proteomes" id="UP000094669"/>
    </source>
</evidence>
<name>A0ABX4YJZ3_9LEPT</name>
<proteinExistence type="predicted"/>